<reference evidence="2 3" key="1">
    <citation type="journal article" date="2023" name="G3 (Bethesda)">
        <title>A chromosome-length genome assembly and annotation of blackberry (Rubus argutus, cv. 'Hillquist').</title>
        <authorList>
            <person name="Bruna T."/>
            <person name="Aryal R."/>
            <person name="Dudchenko O."/>
            <person name="Sargent D.J."/>
            <person name="Mead D."/>
            <person name="Buti M."/>
            <person name="Cavallini A."/>
            <person name="Hytonen T."/>
            <person name="Andres J."/>
            <person name="Pham M."/>
            <person name="Weisz D."/>
            <person name="Mascagni F."/>
            <person name="Usai G."/>
            <person name="Natali L."/>
            <person name="Bassil N."/>
            <person name="Fernandez G.E."/>
            <person name="Lomsadze A."/>
            <person name="Armour M."/>
            <person name="Olukolu B."/>
            <person name="Poorten T."/>
            <person name="Britton C."/>
            <person name="Davik J."/>
            <person name="Ashrafi H."/>
            <person name="Aiden E.L."/>
            <person name="Borodovsky M."/>
            <person name="Worthington M."/>
        </authorList>
    </citation>
    <scope>NUCLEOTIDE SEQUENCE [LARGE SCALE GENOMIC DNA]</scope>
    <source>
        <strain evidence="2">PI 553951</strain>
    </source>
</reference>
<keyword evidence="3" id="KW-1185">Reference proteome</keyword>
<dbReference type="AlphaFoldDB" id="A0AAW1XQX0"/>
<protein>
    <recommendedName>
        <fullName evidence="4">NADH dehydrogenase subunit 6</fullName>
    </recommendedName>
</protein>
<keyword evidence="1" id="KW-0812">Transmembrane</keyword>
<dbReference type="Proteomes" id="UP001457282">
    <property type="component" value="Unassembled WGS sequence"/>
</dbReference>
<keyword evidence="1" id="KW-1133">Transmembrane helix</keyword>
<proteinExistence type="predicted"/>
<gene>
    <name evidence="2" type="ORF">M0R45_015500</name>
</gene>
<evidence type="ECO:0000256" key="1">
    <source>
        <dbReference type="SAM" id="Phobius"/>
    </source>
</evidence>
<dbReference type="EMBL" id="JBEDUW010000003">
    <property type="protein sequence ID" value="KAK9938779.1"/>
    <property type="molecule type" value="Genomic_DNA"/>
</dbReference>
<evidence type="ECO:0000313" key="2">
    <source>
        <dbReference type="EMBL" id="KAK9938779.1"/>
    </source>
</evidence>
<name>A0AAW1XQX0_RUBAR</name>
<sequence>MVESRGTRSGVVGCLIWLPWIEKLMVVVSVMSMIAGLAGLWVHGLGVERRGTTATIRIAEDEMVARS</sequence>
<accession>A0AAW1XQX0</accession>
<evidence type="ECO:0000313" key="3">
    <source>
        <dbReference type="Proteomes" id="UP001457282"/>
    </source>
</evidence>
<organism evidence="2 3">
    <name type="scientific">Rubus argutus</name>
    <name type="common">Southern blackberry</name>
    <dbReference type="NCBI Taxonomy" id="59490"/>
    <lineage>
        <taxon>Eukaryota</taxon>
        <taxon>Viridiplantae</taxon>
        <taxon>Streptophyta</taxon>
        <taxon>Embryophyta</taxon>
        <taxon>Tracheophyta</taxon>
        <taxon>Spermatophyta</taxon>
        <taxon>Magnoliopsida</taxon>
        <taxon>eudicotyledons</taxon>
        <taxon>Gunneridae</taxon>
        <taxon>Pentapetalae</taxon>
        <taxon>rosids</taxon>
        <taxon>fabids</taxon>
        <taxon>Rosales</taxon>
        <taxon>Rosaceae</taxon>
        <taxon>Rosoideae</taxon>
        <taxon>Rosoideae incertae sedis</taxon>
        <taxon>Rubus</taxon>
    </lineage>
</organism>
<evidence type="ECO:0008006" key="4">
    <source>
        <dbReference type="Google" id="ProtNLM"/>
    </source>
</evidence>
<keyword evidence="1" id="KW-0472">Membrane</keyword>
<feature type="transmembrane region" description="Helical" evidence="1">
    <location>
        <begin position="20"/>
        <end position="42"/>
    </location>
</feature>
<comment type="caution">
    <text evidence="2">The sequence shown here is derived from an EMBL/GenBank/DDBJ whole genome shotgun (WGS) entry which is preliminary data.</text>
</comment>